<feature type="compositionally biased region" description="Basic and acidic residues" evidence="1">
    <location>
        <begin position="8"/>
        <end position="23"/>
    </location>
</feature>
<sequence>MMNAQQLARKEAKKRQENKKEDLATPDSTSPPLSFPQSSGSPEPSQNRSPSPEISPPPEMAKPSKLPPLSLTSQKLIQMMKIAKGEDSEGEDSEDEDDEDGDPDEDSDSDKVISKVQKTKVLAPLVIRLKPKKKGSTKQGKLFSTLTALVMQMKLYTSPQPISWSDFEHALANALGIAPKSIQVAYRFSTSPQTSSFHHVRDASELAELVKDAEVAEDGLAKSRAQMKKKFVVLLKHTGEQSEKDKKAKAKAKAKGKAKMGKNKHKRAQQSDSDSSDNDDGKQKPKKKKMGQAQWITQITADNQCLEHKCVCLKSIASHLLLKNHSAGLIIKRLKFIPKKMK</sequence>
<evidence type="ECO:0000256" key="1">
    <source>
        <dbReference type="SAM" id="MobiDB-lite"/>
    </source>
</evidence>
<feature type="compositionally biased region" description="Polar residues" evidence="1">
    <location>
        <begin position="26"/>
        <end position="48"/>
    </location>
</feature>
<proteinExistence type="predicted"/>
<dbReference type="Proteomes" id="UP000799118">
    <property type="component" value="Unassembled WGS sequence"/>
</dbReference>
<evidence type="ECO:0000313" key="3">
    <source>
        <dbReference type="Proteomes" id="UP000799118"/>
    </source>
</evidence>
<evidence type="ECO:0000313" key="2">
    <source>
        <dbReference type="EMBL" id="KAE9394755.1"/>
    </source>
</evidence>
<feature type="region of interest" description="Disordered" evidence="1">
    <location>
        <begin position="1"/>
        <end position="115"/>
    </location>
</feature>
<keyword evidence="3" id="KW-1185">Reference proteome</keyword>
<reference evidence="2" key="1">
    <citation type="journal article" date="2019" name="Environ. Microbiol.">
        <title>Fungal ecological strategies reflected in gene transcription - a case study of two litter decomposers.</title>
        <authorList>
            <person name="Barbi F."/>
            <person name="Kohler A."/>
            <person name="Barry K."/>
            <person name="Baskaran P."/>
            <person name="Daum C."/>
            <person name="Fauchery L."/>
            <person name="Ihrmark K."/>
            <person name="Kuo A."/>
            <person name="LaButti K."/>
            <person name="Lipzen A."/>
            <person name="Morin E."/>
            <person name="Grigoriev I.V."/>
            <person name="Henrissat B."/>
            <person name="Lindahl B."/>
            <person name="Martin F."/>
        </authorList>
    </citation>
    <scope>NUCLEOTIDE SEQUENCE</scope>
    <source>
        <strain evidence="2">JB14</strain>
    </source>
</reference>
<feature type="compositionally biased region" description="Acidic residues" evidence="1">
    <location>
        <begin position="88"/>
        <end position="108"/>
    </location>
</feature>
<name>A0A6A4HCD2_9AGAR</name>
<protein>
    <submittedName>
        <fullName evidence="2">Uncharacterized protein</fullName>
    </submittedName>
</protein>
<feature type="compositionally biased region" description="Basic residues" evidence="1">
    <location>
        <begin position="247"/>
        <end position="268"/>
    </location>
</feature>
<dbReference type="AlphaFoldDB" id="A0A6A4HCD2"/>
<gene>
    <name evidence="2" type="ORF">BT96DRAFT_1022388</name>
</gene>
<dbReference type="EMBL" id="ML769544">
    <property type="protein sequence ID" value="KAE9394755.1"/>
    <property type="molecule type" value="Genomic_DNA"/>
</dbReference>
<organism evidence="2 3">
    <name type="scientific">Gymnopus androsaceus JB14</name>
    <dbReference type="NCBI Taxonomy" id="1447944"/>
    <lineage>
        <taxon>Eukaryota</taxon>
        <taxon>Fungi</taxon>
        <taxon>Dikarya</taxon>
        <taxon>Basidiomycota</taxon>
        <taxon>Agaricomycotina</taxon>
        <taxon>Agaricomycetes</taxon>
        <taxon>Agaricomycetidae</taxon>
        <taxon>Agaricales</taxon>
        <taxon>Marasmiineae</taxon>
        <taxon>Omphalotaceae</taxon>
        <taxon>Gymnopus</taxon>
    </lineage>
</organism>
<accession>A0A6A4HCD2</accession>
<feature type="region of interest" description="Disordered" evidence="1">
    <location>
        <begin position="242"/>
        <end position="293"/>
    </location>
</feature>
<dbReference type="OrthoDB" id="3267981at2759"/>